<comment type="catalytic activity">
    <reaction evidence="15">
        <text>a CDP-1,2-diacyl-sn-glycerol + sn-glycerol 3-phosphate = a 1,2-diacyl-sn-glycero-3-phospho-(1'-sn-glycero-3'-phosphate) + CMP + H(+)</text>
        <dbReference type="Rhea" id="RHEA:12593"/>
        <dbReference type="ChEBI" id="CHEBI:15378"/>
        <dbReference type="ChEBI" id="CHEBI:57597"/>
        <dbReference type="ChEBI" id="CHEBI:58332"/>
        <dbReference type="ChEBI" id="CHEBI:60110"/>
        <dbReference type="ChEBI" id="CHEBI:60377"/>
        <dbReference type="EC" id="2.7.8.5"/>
    </reaction>
</comment>
<dbReference type="Gene3D" id="1.20.120.1760">
    <property type="match status" value="1"/>
</dbReference>
<evidence type="ECO:0000313" key="19">
    <source>
        <dbReference type="EMBL" id="MBM7562544.1"/>
    </source>
</evidence>
<gene>
    <name evidence="19" type="ORF">JOC49_002105</name>
</gene>
<evidence type="ECO:0000313" key="20">
    <source>
        <dbReference type="Proteomes" id="UP000767854"/>
    </source>
</evidence>
<evidence type="ECO:0000256" key="9">
    <source>
        <dbReference type="ARBA" id="ARBA00022692"/>
    </source>
</evidence>
<evidence type="ECO:0000256" key="5">
    <source>
        <dbReference type="ARBA" id="ARBA00013170"/>
    </source>
</evidence>
<dbReference type="PANTHER" id="PTHR14269:SF62">
    <property type="entry name" value="CDP-DIACYLGLYCEROL--GLYCEROL-3-PHOSPHATE 3-PHOSPHATIDYLTRANSFERASE 1, CHLOROPLASTIC"/>
    <property type="match status" value="1"/>
</dbReference>
<evidence type="ECO:0000256" key="18">
    <source>
        <dbReference type="SAM" id="Phobius"/>
    </source>
</evidence>
<keyword evidence="8 17" id="KW-0808">Transferase</keyword>
<feature type="transmembrane region" description="Helical" evidence="18">
    <location>
        <begin position="123"/>
        <end position="141"/>
    </location>
</feature>
<sequence>MKHIPNILTLIRLILVPIFLIIYFSNIENAHLYALITYILAGITDILDGYIARKYNLITAIGTVIDPLADKLMLLAALTALFVDGIVPLWVIGIMYLKEVFMILMGIFFFFKKEKEIIPSNNFGKLASFIFFLAIILVIGFPGASFLKYLIFLAVALKLVAFSSYVRTHFKHKHSTT</sequence>
<keyword evidence="12 18" id="KW-0472">Membrane</keyword>
<dbReference type="GO" id="GO:0043337">
    <property type="term" value="F:cardiolipin synthase (CMP-forming)"/>
    <property type="evidence" value="ECO:0007669"/>
    <property type="project" value="UniProtKB-EC"/>
</dbReference>
<dbReference type="InterPro" id="IPR050324">
    <property type="entry name" value="CDP-alcohol_PTase-I"/>
</dbReference>
<comment type="pathway">
    <text evidence="3">Phospholipid metabolism; phosphatidylglycerol biosynthesis; phosphatidylglycerol from CDP-diacylglycerol: step 1/2.</text>
</comment>
<proteinExistence type="inferred from homology"/>
<dbReference type="InterPro" id="IPR000462">
    <property type="entry name" value="CDP-OH_P_trans"/>
</dbReference>
<comment type="function">
    <text evidence="1">This protein catalyzes the committed step to the synthesis of the acidic phospholipids.</text>
</comment>
<evidence type="ECO:0000256" key="3">
    <source>
        <dbReference type="ARBA" id="ARBA00005042"/>
    </source>
</evidence>
<evidence type="ECO:0000256" key="12">
    <source>
        <dbReference type="ARBA" id="ARBA00023136"/>
    </source>
</evidence>
<evidence type="ECO:0000256" key="11">
    <source>
        <dbReference type="ARBA" id="ARBA00023098"/>
    </source>
</evidence>
<evidence type="ECO:0000256" key="10">
    <source>
        <dbReference type="ARBA" id="ARBA00022989"/>
    </source>
</evidence>
<evidence type="ECO:0000256" key="13">
    <source>
        <dbReference type="ARBA" id="ARBA00023209"/>
    </source>
</evidence>
<comment type="subcellular location">
    <subcellularLocation>
        <location evidence="2">Membrane</location>
        <topology evidence="2">Multi-pass membrane protein</topology>
    </subcellularLocation>
</comment>
<evidence type="ECO:0000256" key="8">
    <source>
        <dbReference type="ARBA" id="ARBA00022679"/>
    </source>
</evidence>
<dbReference type="InterPro" id="IPR043130">
    <property type="entry name" value="CDP-OH_PTrfase_TM_dom"/>
</dbReference>
<dbReference type="InterPro" id="IPR004570">
    <property type="entry name" value="Phosphatidylglycerol_P_synth"/>
</dbReference>
<dbReference type="EC" id="2.7.8.5" evidence="5 16"/>
<feature type="transmembrane region" description="Helical" evidence="18">
    <location>
        <begin position="147"/>
        <end position="166"/>
    </location>
</feature>
<evidence type="ECO:0000256" key="2">
    <source>
        <dbReference type="ARBA" id="ARBA00004141"/>
    </source>
</evidence>
<dbReference type="PROSITE" id="PS00379">
    <property type="entry name" value="CDP_ALCOHOL_P_TRANSF"/>
    <property type="match status" value="1"/>
</dbReference>
<accession>A0ABS2MT21</accession>
<dbReference type="InterPro" id="IPR048254">
    <property type="entry name" value="CDP_ALCOHOL_P_TRANSF_CS"/>
</dbReference>
<keyword evidence="9 18" id="KW-0812">Transmembrane</keyword>
<reference evidence="19 20" key="1">
    <citation type="submission" date="2021-01" db="EMBL/GenBank/DDBJ databases">
        <title>Genomic Encyclopedia of Type Strains, Phase IV (KMG-IV): sequencing the most valuable type-strain genomes for metagenomic binning, comparative biology and taxonomic classification.</title>
        <authorList>
            <person name="Goeker M."/>
        </authorList>
    </citation>
    <scope>NUCLEOTIDE SEQUENCE [LARGE SCALE GENOMIC DNA]</scope>
    <source>
        <strain evidence="19 20">DSM 24436</strain>
    </source>
</reference>
<dbReference type="RefSeq" id="WP_204664974.1">
    <property type="nucleotide sequence ID" value="NZ_JAFBDT010000021.1"/>
</dbReference>
<keyword evidence="10 18" id="KW-1133">Transmembrane helix</keyword>
<keyword evidence="20" id="KW-1185">Reference proteome</keyword>
<comment type="caution">
    <text evidence="19">The sequence shown here is derived from an EMBL/GenBank/DDBJ whole genome shotgun (WGS) entry which is preliminary data.</text>
</comment>
<dbReference type="NCBIfam" id="TIGR00560">
    <property type="entry name" value="pgsA"/>
    <property type="match status" value="1"/>
</dbReference>
<dbReference type="EMBL" id="JAFBDT010000021">
    <property type="protein sequence ID" value="MBM7562544.1"/>
    <property type="molecule type" value="Genomic_DNA"/>
</dbReference>
<protein>
    <recommendedName>
        <fullName evidence="6 16">CDP-diacylglycerol--glycerol-3-phosphate 3-phosphatidyltransferase</fullName>
        <ecNumber evidence="5 16">2.7.8.5</ecNumber>
    </recommendedName>
</protein>
<keyword evidence="13" id="KW-0594">Phospholipid biosynthesis</keyword>
<keyword evidence="14" id="KW-1208">Phospholipid metabolism</keyword>
<evidence type="ECO:0000256" key="1">
    <source>
        <dbReference type="ARBA" id="ARBA00003973"/>
    </source>
</evidence>
<evidence type="ECO:0000256" key="14">
    <source>
        <dbReference type="ARBA" id="ARBA00023264"/>
    </source>
</evidence>
<dbReference type="PANTHER" id="PTHR14269">
    <property type="entry name" value="CDP-DIACYLGLYCEROL--GLYCEROL-3-PHOSPHATE 3-PHOSPHATIDYLTRANSFERASE-RELATED"/>
    <property type="match status" value="1"/>
</dbReference>
<evidence type="ECO:0000256" key="16">
    <source>
        <dbReference type="NCBIfam" id="TIGR00560"/>
    </source>
</evidence>
<feature type="transmembrane region" description="Helical" evidence="18">
    <location>
        <begin position="30"/>
        <end position="52"/>
    </location>
</feature>
<feature type="transmembrane region" description="Helical" evidence="18">
    <location>
        <begin position="89"/>
        <end position="111"/>
    </location>
</feature>
<name>A0ABS2MT21_9FIRM</name>
<evidence type="ECO:0000256" key="15">
    <source>
        <dbReference type="ARBA" id="ARBA00048586"/>
    </source>
</evidence>
<evidence type="ECO:0000256" key="7">
    <source>
        <dbReference type="ARBA" id="ARBA00022516"/>
    </source>
</evidence>
<evidence type="ECO:0000256" key="6">
    <source>
        <dbReference type="ARBA" id="ARBA00014944"/>
    </source>
</evidence>
<keyword evidence="11" id="KW-0443">Lipid metabolism</keyword>
<dbReference type="Proteomes" id="UP000767854">
    <property type="component" value="Unassembled WGS sequence"/>
</dbReference>
<evidence type="ECO:0000256" key="4">
    <source>
        <dbReference type="ARBA" id="ARBA00010441"/>
    </source>
</evidence>
<feature type="transmembrane region" description="Helical" evidence="18">
    <location>
        <begin position="64"/>
        <end position="83"/>
    </location>
</feature>
<comment type="similarity">
    <text evidence="4 17">Belongs to the CDP-alcohol phosphatidyltransferase class-I family.</text>
</comment>
<dbReference type="Pfam" id="PF01066">
    <property type="entry name" value="CDP-OH_P_transf"/>
    <property type="match status" value="1"/>
</dbReference>
<feature type="transmembrane region" description="Helical" evidence="18">
    <location>
        <begin position="7"/>
        <end position="24"/>
    </location>
</feature>
<organism evidence="19 20">
    <name type="scientific">Fusibacter tunisiensis</name>
    <dbReference type="NCBI Taxonomy" id="1008308"/>
    <lineage>
        <taxon>Bacteria</taxon>
        <taxon>Bacillati</taxon>
        <taxon>Bacillota</taxon>
        <taxon>Clostridia</taxon>
        <taxon>Eubacteriales</taxon>
        <taxon>Eubacteriales Family XII. Incertae Sedis</taxon>
        <taxon>Fusibacter</taxon>
    </lineage>
</organism>
<evidence type="ECO:0000256" key="17">
    <source>
        <dbReference type="RuleBase" id="RU003750"/>
    </source>
</evidence>
<dbReference type="PIRSF" id="PIRSF000847">
    <property type="entry name" value="Phos_ph_gly_syn"/>
    <property type="match status" value="1"/>
</dbReference>
<keyword evidence="7" id="KW-0444">Lipid biosynthesis</keyword>